<dbReference type="SUPFAM" id="SSF52467">
    <property type="entry name" value="DHS-like NAD/FAD-binding domain"/>
    <property type="match status" value="1"/>
</dbReference>
<feature type="domain" description="Thiamine pyrophosphate enzyme TPP-binding" evidence="5">
    <location>
        <begin position="408"/>
        <end position="552"/>
    </location>
</feature>
<dbReference type="GO" id="GO:0030976">
    <property type="term" value="F:thiamine pyrophosphate binding"/>
    <property type="evidence" value="ECO:0007669"/>
    <property type="project" value="InterPro"/>
</dbReference>
<dbReference type="GO" id="GO:0009099">
    <property type="term" value="P:L-valine biosynthetic process"/>
    <property type="evidence" value="ECO:0007669"/>
    <property type="project" value="TreeGrafter"/>
</dbReference>
<dbReference type="Pfam" id="PF00205">
    <property type="entry name" value="TPP_enzyme_M"/>
    <property type="match status" value="1"/>
</dbReference>
<evidence type="ECO:0000313" key="8">
    <source>
        <dbReference type="Proteomes" id="UP000779900"/>
    </source>
</evidence>
<dbReference type="InterPro" id="IPR029061">
    <property type="entry name" value="THDP-binding"/>
</dbReference>
<dbReference type="GO" id="GO:0003984">
    <property type="term" value="F:acetolactate synthase activity"/>
    <property type="evidence" value="ECO:0007669"/>
    <property type="project" value="TreeGrafter"/>
</dbReference>
<dbReference type="Pfam" id="PF02775">
    <property type="entry name" value="TPP_enzyme_C"/>
    <property type="match status" value="1"/>
</dbReference>
<proteinExistence type="inferred from homology"/>
<dbReference type="Pfam" id="PF02776">
    <property type="entry name" value="TPP_enzyme_N"/>
    <property type="match status" value="1"/>
</dbReference>
<dbReference type="InterPro" id="IPR012001">
    <property type="entry name" value="Thiamin_PyroP_enz_TPP-bd_dom"/>
</dbReference>
<evidence type="ECO:0000259" key="4">
    <source>
        <dbReference type="Pfam" id="PF00205"/>
    </source>
</evidence>
<evidence type="ECO:0000259" key="6">
    <source>
        <dbReference type="Pfam" id="PF02776"/>
    </source>
</evidence>
<dbReference type="Proteomes" id="UP000779900">
    <property type="component" value="Unassembled WGS sequence"/>
</dbReference>
<name>A0A938BS75_UNCW3</name>
<evidence type="ECO:0000259" key="5">
    <source>
        <dbReference type="Pfam" id="PF02775"/>
    </source>
</evidence>
<dbReference type="CDD" id="cd00568">
    <property type="entry name" value="TPP_enzymes"/>
    <property type="match status" value="1"/>
</dbReference>
<gene>
    <name evidence="7" type="ORF">FJY68_10930</name>
</gene>
<evidence type="ECO:0000256" key="1">
    <source>
        <dbReference type="ARBA" id="ARBA00007812"/>
    </source>
</evidence>
<dbReference type="EMBL" id="VGIR01000077">
    <property type="protein sequence ID" value="MBM3332340.1"/>
    <property type="molecule type" value="Genomic_DNA"/>
</dbReference>
<dbReference type="CDD" id="cd07035">
    <property type="entry name" value="TPP_PYR_POX_like"/>
    <property type="match status" value="1"/>
</dbReference>
<dbReference type="Gene3D" id="3.40.50.1220">
    <property type="entry name" value="TPP-binding domain"/>
    <property type="match status" value="1"/>
</dbReference>
<dbReference type="FunFam" id="3.40.50.970:FF:000007">
    <property type="entry name" value="Acetolactate synthase"/>
    <property type="match status" value="1"/>
</dbReference>
<accession>A0A938BS75</accession>
<evidence type="ECO:0000256" key="2">
    <source>
        <dbReference type="ARBA" id="ARBA00023052"/>
    </source>
</evidence>
<sequence length="604" mass="66056">MIKLSDFVARHLADRGVRHVFMLTGGGAMHLNDSFGQEKRIQYICCHHEQACAIAAEGYARTLGRIAVVNVTTGPGGTNAITGVLGQWLDSIPALYVSGQVRYEMTAASTGLPLRQLGDQEADIIALVRPITKYAVMVTDPKMIRYHLDRAIRHATSGRPGPVWLDIPLDVQASMVDEVSCAGYDPTSDNVQAEETDLRRQVGIVLERMRTAERPLIMAGAGIRLAGAAELFRRVVEALGVPVLTAWDAIDILPSDHPLFAGRPGTVGQRGANFVLQNADMLLCIGCRMNVRQIGYNQASVARAAFKVSVDIDPAELAKWTFKPDLPVRADARSFLGLLDRAIQTAQPERRQSWLDWCVERSRRYPPVTETMREEHGAVNPYAFCDALAGALASDDVVVSANGAACVVPIQSMRIRDGQRHIVNSGCAAMGYGLPAAVGACFANEGRRVICLEGDGSIQLNIQELATVAHHRLPLKIFVFNNGGYLSIRTTQRAFFEGRLVGEGPHSGVGIPDMTRIAEAYGITSAVIRNHQELPGWIRATLEHPGPVLCNVMMVPNQEFVPRVTSRRLANGRMVSSPLEDMYPFLDRGELLSNMIIPLWEPEE</sequence>
<dbReference type="GO" id="GO:0009097">
    <property type="term" value="P:isoleucine biosynthetic process"/>
    <property type="evidence" value="ECO:0007669"/>
    <property type="project" value="TreeGrafter"/>
</dbReference>
<dbReference type="InterPro" id="IPR045229">
    <property type="entry name" value="TPP_enz"/>
</dbReference>
<dbReference type="InterPro" id="IPR029035">
    <property type="entry name" value="DHS-like_NAD/FAD-binding_dom"/>
</dbReference>
<dbReference type="InterPro" id="IPR012000">
    <property type="entry name" value="Thiamin_PyroP_enz_cen_dom"/>
</dbReference>
<dbReference type="AlphaFoldDB" id="A0A938BS75"/>
<dbReference type="GO" id="GO:0000287">
    <property type="term" value="F:magnesium ion binding"/>
    <property type="evidence" value="ECO:0007669"/>
    <property type="project" value="InterPro"/>
</dbReference>
<evidence type="ECO:0000313" key="7">
    <source>
        <dbReference type="EMBL" id="MBM3332340.1"/>
    </source>
</evidence>
<dbReference type="GO" id="GO:0005948">
    <property type="term" value="C:acetolactate synthase complex"/>
    <property type="evidence" value="ECO:0007669"/>
    <property type="project" value="TreeGrafter"/>
</dbReference>
<dbReference type="PANTHER" id="PTHR18968:SF142">
    <property type="entry name" value="ACETOLACTATE SYNTHASE"/>
    <property type="match status" value="1"/>
</dbReference>
<reference evidence="7" key="1">
    <citation type="submission" date="2019-03" db="EMBL/GenBank/DDBJ databases">
        <title>Lake Tanganyika Metagenome-Assembled Genomes (MAGs).</title>
        <authorList>
            <person name="Tran P."/>
        </authorList>
    </citation>
    <scope>NUCLEOTIDE SEQUENCE</scope>
    <source>
        <strain evidence="7">K_DeepCast_150m_m2_040</strain>
    </source>
</reference>
<keyword evidence="2 3" id="KW-0786">Thiamine pyrophosphate</keyword>
<evidence type="ECO:0000256" key="3">
    <source>
        <dbReference type="RuleBase" id="RU362132"/>
    </source>
</evidence>
<protein>
    <submittedName>
        <fullName evidence="7">Thiamine pyrophosphate-binding protein</fullName>
    </submittedName>
</protein>
<feature type="domain" description="Thiamine pyrophosphate enzyme N-terminal TPP-binding" evidence="6">
    <location>
        <begin position="3"/>
        <end position="107"/>
    </location>
</feature>
<dbReference type="PANTHER" id="PTHR18968">
    <property type="entry name" value="THIAMINE PYROPHOSPHATE ENZYMES"/>
    <property type="match status" value="1"/>
</dbReference>
<dbReference type="Gene3D" id="3.40.50.970">
    <property type="match status" value="2"/>
</dbReference>
<dbReference type="SUPFAM" id="SSF52518">
    <property type="entry name" value="Thiamin diphosphate-binding fold (THDP-binding)"/>
    <property type="match status" value="2"/>
</dbReference>
<dbReference type="InterPro" id="IPR011766">
    <property type="entry name" value="TPP_enzyme_TPP-bd"/>
</dbReference>
<comment type="similarity">
    <text evidence="1 3">Belongs to the TPP enzyme family.</text>
</comment>
<feature type="domain" description="Thiamine pyrophosphate enzyme central" evidence="4">
    <location>
        <begin position="205"/>
        <end position="337"/>
    </location>
</feature>
<comment type="caution">
    <text evidence="7">The sequence shown here is derived from an EMBL/GenBank/DDBJ whole genome shotgun (WGS) entry which is preliminary data.</text>
</comment>
<dbReference type="GO" id="GO:0050660">
    <property type="term" value="F:flavin adenine dinucleotide binding"/>
    <property type="evidence" value="ECO:0007669"/>
    <property type="project" value="TreeGrafter"/>
</dbReference>
<organism evidence="7 8">
    <name type="scientific">candidate division WOR-3 bacterium</name>
    <dbReference type="NCBI Taxonomy" id="2052148"/>
    <lineage>
        <taxon>Bacteria</taxon>
        <taxon>Bacteria division WOR-3</taxon>
    </lineage>
</organism>